<dbReference type="PANTHER" id="PTHR43019:SF23">
    <property type="entry name" value="PROTEASE DO-LIKE 5, CHLOROPLASTIC"/>
    <property type="match status" value="1"/>
</dbReference>
<dbReference type="Pfam" id="PF13365">
    <property type="entry name" value="Trypsin_2"/>
    <property type="match status" value="1"/>
</dbReference>
<dbReference type="STRING" id="1121279.SAMN02745887_01580"/>
<dbReference type="OrthoDB" id="151099at2"/>
<gene>
    <name evidence="1" type="ORF">SAMN02745887_01580</name>
</gene>
<accession>A0A1K2HFE7</accession>
<dbReference type="EMBL" id="FPKR01000005">
    <property type="protein sequence ID" value="SFZ75397.1"/>
    <property type="molecule type" value="Genomic_DNA"/>
</dbReference>
<name>A0A1K2HFE7_9NEIS</name>
<evidence type="ECO:0000313" key="2">
    <source>
        <dbReference type="Proteomes" id="UP000186513"/>
    </source>
</evidence>
<evidence type="ECO:0000313" key="1">
    <source>
        <dbReference type="EMBL" id="SFZ75397.1"/>
    </source>
</evidence>
<protein>
    <submittedName>
        <fullName evidence="1">Trypsin-like peptidase domain-containing protein</fullName>
    </submittedName>
</protein>
<dbReference type="PANTHER" id="PTHR43019">
    <property type="entry name" value="SERINE ENDOPROTEASE DEGS"/>
    <property type="match status" value="1"/>
</dbReference>
<reference evidence="1 2" key="1">
    <citation type="submission" date="2016-11" db="EMBL/GenBank/DDBJ databases">
        <authorList>
            <person name="Jaros S."/>
            <person name="Januszkiewicz K."/>
            <person name="Wedrychowicz H."/>
        </authorList>
    </citation>
    <scope>NUCLEOTIDE SEQUENCE [LARGE SCALE GENOMIC DNA]</scope>
    <source>
        <strain evidence="1 2">DSM 18899</strain>
    </source>
</reference>
<keyword evidence="2" id="KW-1185">Reference proteome</keyword>
<dbReference type="Gene3D" id="2.40.10.10">
    <property type="entry name" value="Trypsin-like serine proteases"/>
    <property type="match status" value="2"/>
</dbReference>
<dbReference type="Proteomes" id="UP000186513">
    <property type="component" value="Unassembled WGS sequence"/>
</dbReference>
<proteinExistence type="predicted"/>
<organism evidence="1 2">
    <name type="scientific">Chitinimonas taiwanensis DSM 18899</name>
    <dbReference type="NCBI Taxonomy" id="1121279"/>
    <lineage>
        <taxon>Bacteria</taxon>
        <taxon>Pseudomonadati</taxon>
        <taxon>Pseudomonadota</taxon>
        <taxon>Betaproteobacteria</taxon>
        <taxon>Neisseriales</taxon>
        <taxon>Chitinibacteraceae</taxon>
        <taxon>Chitinimonas</taxon>
    </lineage>
</organism>
<dbReference type="SUPFAM" id="SSF50494">
    <property type="entry name" value="Trypsin-like serine proteases"/>
    <property type="match status" value="1"/>
</dbReference>
<dbReference type="RefSeq" id="WP_072428094.1">
    <property type="nucleotide sequence ID" value="NZ_FPKR01000005.1"/>
</dbReference>
<dbReference type="InterPro" id="IPR043504">
    <property type="entry name" value="Peptidase_S1_PA_chymotrypsin"/>
</dbReference>
<dbReference type="InterPro" id="IPR009003">
    <property type="entry name" value="Peptidase_S1_PA"/>
</dbReference>
<dbReference type="AlphaFoldDB" id="A0A1K2HFE7"/>
<sequence>MAEGFFHPTQLPIPQLDTLRLIGAMVRILPKTLLVLDIAASPEAAQAQARNESLPDGTECWYRFFTQEDVARVDEPEFAMGMVRHEFCQLVKAGTRFPAQTWLDGGGSGFCFDAQGHVLTNYHLVSGEVATHSREAGVIGAEVPCKGLRAEIAQQDESGNWRWVPASQVYLVSNPSLQRALWDDGQGRHHLREDTAVLRIEPAPPHSLPLSARTAQQGEPVWMAGFPLRSARSASAKAALGYSDADGSLRVSHGAVSSVDGSAYFETDLDGSMGNSGSPVFDAQGQVIGLFSRASGNGPKNAFEYGHMARVHVSTELATRGLQIALPA</sequence>